<accession>A0A0U1HQA0</accession>
<dbReference type="OrthoDB" id="6481044at2"/>
<gene>
    <name evidence="1" type="ORF">ERS008555_01069</name>
</gene>
<dbReference type="AlphaFoldDB" id="A0A0U1HQA0"/>
<name>A0A0U1HQA0_YERRO</name>
<proteinExistence type="predicted"/>
<dbReference type="RefSeq" id="WP_050534687.1">
    <property type="nucleotide sequence ID" value="NZ_CTKE01000004.1"/>
</dbReference>
<dbReference type="Proteomes" id="UP000042054">
    <property type="component" value="Unassembled WGS sequence"/>
</dbReference>
<evidence type="ECO:0000313" key="2">
    <source>
        <dbReference type="Proteomes" id="UP000042054"/>
    </source>
</evidence>
<reference evidence="1 2" key="1">
    <citation type="submission" date="2015-03" db="EMBL/GenBank/DDBJ databases">
        <authorList>
            <person name="Murphy D."/>
        </authorList>
    </citation>
    <scope>NUCLEOTIDE SEQUENCE [LARGE SCALE GENOMIC DNA]</scope>
    <source>
        <strain evidence="1 2">68/02</strain>
    </source>
</reference>
<evidence type="ECO:0000313" key="1">
    <source>
        <dbReference type="EMBL" id="CQI88719.1"/>
    </source>
</evidence>
<dbReference type="EMBL" id="CTKE01000004">
    <property type="protein sequence ID" value="CQI88719.1"/>
    <property type="molecule type" value="Genomic_DNA"/>
</dbReference>
<sequence>MRNLSIIEINNVSGGDSGRELAQTSGSIAGGVIGGRFASVAGATGGAALGSVAGGKAYDGVAHIINSSPQITIPPQHYNILDHNTVRQPAYHIPMNQNHFPRW</sequence>
<organism evidence="1 2">
    <name type="scientific">Yersinia rohdei</name>
    <dbReference type="NCBI Taxonomy" id="29485"/>
    <lineage>
        <taxon>Bacteria</taxon>
        <taxon>Pseudomonadati</taxon>
        <taxon>Pseudomonadota</taxon>
        <taxon>Gammaproteobacteria</taxon>
        <taxon>Enterobacterales</taxon>
        <taxon>Yersiniaceae</taxon>
        <taxon>Yersinia</taxon>
    </lineage>
</organism>
<protein>
    <submittedName>
        <fullName evidence="1">Uncharacterized protein</fullName>
    </submittedName>
</protein>